<evidence type="ECO:0000256" key="8">
    <source>
        <dbReference type="SAM" id="MobiDB-lite"/>
    </source>
</evidence>
<proteinExistence type="predicted"/>
<evidence type="ECO:0000313" key="11">
    <source>
        <dbReference type="Proteomes" id="UP000284842"/>
    </source>
</evidence>
<sequence>MYSNSAHRQHPSPHSHQNPPPSPASYRPQPYYLNSDSHSQISVVQQVNDSRSYAEDHSYQDFYAQPDHNGQPLFHNMRQNTAIPYTSRESISPVVGYTQSYDRRPPTSSAIHDPSFDYYDQHPLPNPGSTPQPPLVNSAPPIQRSTSQALSDGYNSFPPEHSNTYHSRHSVFSGPSSEHSGESEYGASVPPEAQTLPKPRKPRREKPRIELAPDQPFTTQGKPRARVYVACIQCRTRKIRCDGAKPVCHNCGRRTNGNNECTYDPVPKRRGPDRTPGARQRMARDARNDDDDSTPQNSRRRRRTRDSLPSDQVEADERQFSTRDSASGDSVQISRSLSTDTGSLSLSAPSQNNSFANSVDGYVPMLNYERHSYSSCGCHHLVHCPAANLALGDPVAGTETLPLIQTAHDMKSMIPPFAGSSSRGYITELDENGNEIEKPTSFDIGGQPSLSFTRKIWWDSLLSLYLSATNLQPIVSSSQREIAAQNVISDLRFLFRSSNYWFSFFHLPTFFGNFYDPIRRENMQPSLVLALLAISTFWQSSEVGYGRRGRERALRLRDEAQAALDASFNAGWVDETLAQAAWLLALFEVCAHPRHSSERSTSSMVMLDSLIRSLSLTLVDADDPNTNMFPPGSVPVVGLTSREPWVPEQSPVRISSVHAFSHQSPLAPTYERNCSCHTFTLKEHWPSADEHAPLWGPTPAWDDTWTPGEIRKESCRRLCWSAMILAAGHISYTSSHRSQSLDLFISDPANYALLFSGESLARSPALAGPSKDSIWALHDRSFLLWHGCMRMRNDPTITDQQKAEFAVKAWLEADSLEENLNRHTCLIERAFIFQAREYIFNTRMCVSYEFRRYIPLATANVHGLFHRNKAEEWLTHQSTVAQRFMQGLHTITGNSNNLLARRPFFVFWFMGQIHRALNLWFVDNSLTIALDVCKALIPAIDYLTVLWPCAEQRSRYTSLRAKVSEACIMAMVEPPAPLTLAASLSHGSLV</sequence>
<keyword evidence="11" id="KW-1185">Reference proteome</keyword>
<evidence type="ECO:0000256" key="5">
    <source>
        <dbReference type="ARBA" id="ARBA00023125"/>
    </source>
</evidence>
<feature type="compositionally biased region" description="Polar residues" evidence="8">
    <location>
        <begin position="143"/>
        <end position="154"/>
    </location>
</feature>
<evidence type="ECO:0000256" key="6">
    <source>
        <dbReference type="ARBA" id="ARBA00023163"/>
    </source>
</evidence>
<feature type="domain" description="Zn(2)-C6 fungal-type" evidence="9">
    <location>
        <begin position="230"/>
        <end position="263"/>
    </location>
</feature>
<evidence type="ECO:0000256" key="7">
    <source>
        <dbReference type="ARBA" id="ARBA00023242"/>
    </source>
</evidence>
<keyword evidence="3" id="KW-0862">Zinc</keyword>
<dbReference type="PROSITE" id="PS50048">
    <property type="entry name" value="ZN2_CY6_FUNGAL_2"/>
    <property type="match status" value="1"/>
</dbReference>
<keyword evidence="7" id="KW-0539">Nucleus</keyword>
<keyword evidence="4" id="KW-0805">Transcription regulation</keyword>
<dbReference type="Pfam" id="PF00172">
    <property type="entry name" value="Zn_clus"/>
    <property type="match status" value="1"/>
</dbReference>
<keyword evidence="5" id="KW-0238">DNA-binding</keyword>
<gene>
    <name evidence="10" type="ORF">CVT24_007280</name>
</gene>
<dbReference type="CDD" id="cd12148">
    <property type="entry name" value="fungal_TF_MHR"/>
    <property type="match status" value="1"/>
</dbReference>
<dbReference type="InterPro" id="IPR001138">
    <property type="entry name" value="Zn2Cys6_DnaBD"/>
</dbReference>
<feature type="compositionally biased region" description="Polar residues" evidence="8">
    <location>
        <begin position="322"/>
        <end position="333"/>
    </location>
</feature>
<dbReference type="InParanoid" id="A0A409VJ17"/>
<dbReference type="CDD" id="cd00067">
    <property type="entry name" value="GAL4"/>
    <property type="match status" value="1"/>
</dbReference>
<feature type="compositionally biased region" description="Pro residues" evidence="8">
    <location>
        <begin position="124"/>
        <end position="134"/>
    </location>
</feature>
<feature type="compositionally biased region" description="Low complexity" evidence="8">
    <location>
        <begin position="173"/>
        <end position="188"/>
    </location>
</feature>
<dbReference type="SMART" id="SM00066">
    <property type="entry name" value="GAL4"/>
    <property type="match status" value="1"/>
</dbReference>
<dbReference type="EMBL" id="NHTK01006047">
    <property type="protein sequence ID" value="PPQ66262.1"/>
    <property type="molecule type" value="Genomic_DNA"/>
</dbReference>
<dbReference type="STRING" id="181874.A0A409VJ17"/>
<comment type="caution">
    <text evidence="10">The sequence shown here is derived from an EMBL/GenBank/DDBJ whole genome shotgun (WGS) entry which is preliminary data.</text>
</comment>
<dbReference type="GO" id="GO:0003677">
    <property type="term" value="F:DNA binding"/>
    <property type="evidence" value="ECO:0007669"/>
    <property type="project" value="UniProtKB-KW"/>
</dbReference>
<evidence type="ECO:0000256" key="1">
    <source>
        <dbReference type="ARBA" id="ARBA00004123"/>
    </source>
</evidence>
<protein>
    <recommendedName>
        <fullName evidence="9">Zn(2)-C6 fungal-type domain-containing protein</fullName>
    </recommendedName>
</protein>
<reference evidence="10 11" key="1">
    <citation type="journal article" date="2018" name="Evol. Lett.">
        <title>Horizontal gene cluster transfer increased hallucinogenic mushroom diversity.</title>
        <authorList>
            <person name="Reynolds H.T."/>
            <person name="Vijayakumar V."/>
            <person name="Gluck-Thaler E."/>
            <person name="Korotkin H.B."/>
            <person name="Matheny P.B."/>
            <person name="Slot J.C."/>
        </authorList>
    </citation>
    <scope>NUCLEOTIDE SEQUENCE [LARGE SCALE GENOMIC DNA]</scope>
    <source>
        <strain evidence="10 11">2629</strain>
    </source>
</reference>
<dbReference type="SUPFAM" id="SSF57701">
    <property type="entry name" value="Zn2/Cys6 DNA-binding domain"/>
    <property type="match status" value="1"/>
</dbReference>
<feature type="region of interest" description="Disordered" evidence="8">
    <location>
        <begin position="252"/>
        <end position="356"/>
    </location>
</feature>
<dbReference type="GO" id="GO:0000981">
    <property type="term" value="F:DNA-binding transcription factor activity, RNA polymerase II-specific"/>
    <property type="evidence" value="ECO:0007669"/>
    <property type="project" value="InterPro"/>
</dbReference>
<dbReference type="AlphaFoldDB" id="A0A409VJ17"/>
<dbReference type="Proteomes" id="UP000284842">
    <property type="component" value="Unassembled WGS sequence"/>
</dbReference>
<feature type="compositionally biased region" description="Low complexity" evidence="8">
    <location>
        <begin position="334"/>
        <end position="347"/>
    </location>
</feature>
<dbReference type="GO" id="GO:0005634">
    <property type="term" value="C:nucleus"/>
    <property type="evidence" value="ECO:0007669"/>
    <property type="project" value="UniProtKB-SubCell"/>
</dbReference>
<keyword evidence="2" id="KW-0479">Metal-binding</keyword>
<dbReference type="InterPro" id="IPR036864">
    <property type="entry name" value="Zn2-C6_fun-type_DNA-bd_sf"/>
</dbReference>
<feature type="region of interest" description="Disordered" evidence="8">
    <location>
        <begin position="98"/>
        <end position="222"/>
    </location>
</feature>
<dbReference type="PANTHER" id="PTHR31313:SF81">
    <property type="entry name" value="TY1 ENHANCER ACTIVATOR"/>
    <property type="match status" value="1"/>
</dbReference>
<evidence type="ECO:0000256" key="3">
    <source>
        <dbReference type="ARBA" id="ARBA00022833"/>
    </source>
</evidence>
<dbReference type="InterPro" id="IPR051615">
    <property type="entry name" value="Transcr_Regulatory_Elem"/>
</dbReference>
<dbReference type="OrthoDB" id="2123952at2759"/>
<evidence type="ECO:0000256" key="4">
    <source>
        <dbReference type="ARBA" id="ARBA00023015"/>
    </source>
</evidence>
<accession>A0A409VJ17</accession>
<dbReference type="GO" id="GO:0008270">
    <property type="term" value="F:zinc ion binding"/>
    <property type="evidence" value="ECO:0007669"/>
    <property type="project" value="InterPro"/>
</dbReference>
<dbReference type="Gene3D" id="4.10.240.10">
    <property type="entry name" value="Zn(2)-C6 fungal-type DNA-binding domain"/>
    <property type="match status" value="1"/>
</dbReference>
<evidence type="ECO:0000313" key="10">
    <source>
        <dbReference type="EMBL" id="PPQ66262.1"/>
    </source>
</evidence>
<dbReference type="PANTHER" id="PTHR31313">
    <property type="entry name" value="TY1 ENHANCER ACTIVATOR"/>
    <property type="match status" value="1"/>
</dbReference>
<name>A0A409VJ17_9AGAR</name>
<keyword evidence="6" id="KW-0804">Transcription</keyword>
<comment type="subcellular location">
    <subcellularLocation>
        <location evidence="1">Nucleus</location>
    </subcellularLocation>
</comment>
<feature type="region of interest" description="Disordered" evidence="8">
    <location>
        <begin position="1"/>
        <end position="38"/>
    </location>
</feature>
<evidence type="ECO:0000259" key="9">
    <source>
        <dbReference type="PROSITE" id="PS50048"/>
    </source>
</evidence>
<evidence type="ECO:0000256" key="2">
    <source>
        <dbReference type="ARBA" id="ARBA00022723"/>
    </source>
</evidence>
<organism evidence="10 11">
    <name type="scientific">Panaeolus cyanescens</name>
    <dbReference type="NCBI Taxonomy" id="181874"/>
    <lineage>
        <taxon>Eukaryota</taxon>
        <taxon>Fungi</taxon>
        <taxon>Dikarya</taxon>
        <taxon>Basidiomycota</taxon>
        <taxon>Agaricomycotina</taxon>
        <taxon>Agaricomycetes</taxon>
        <taxon>Agaricomycetidae</taxon>
        <taxon>Agaricales</taxon>
        <taxon>Agaricineae</taxon>
        <taxon>Galeropsidaceae</taxon>
        <taxon>Panaeolus</taxon>
    </lineage>
</organism>